<dbReference type="NCBIfam" id="NF046101">
    <property type="entry name" value="PA3496_fam"/>
    <property type="match status" value="1"/>
</dbReference>
<accession>A0A9X2CD29</accession>
<dbReference type="RefSeq" id="WP_188918281.1">
    <property type="nucleotide sequence ID" value="NZ_BMQI01000012.1"/>
</dbReference>
<comment type="caution">
    <text evidence="2">The sequence shown here is derived from an EMBL/GenBank/DDBJ whole genome shotgun (WGS) entry which is preliminary data.</text>
</comment>
<proteinExistence type="predicted"/>
<dbReference type="Proteomes" id="UP001139408">
    <property type="component" value="Unassembled WGS sequence"/>
</dbReference>
<sequence>MANLTDRVPDDTEIDAMTTPRGAKSAESLQHKRQIKRRLEDFLEQAQLRKAIGDDDFF</sequence>
<evidence type="ECO:0000313" key="2">
    <source>
        <dbReference type="EMBL" id="MCL1105011.1"/>
    </source>
</evidence>
<keyword evidence="3" id="KW-1185">Reference proteome</keyword>
<feature type="region of interest" description="Disordered" evidence="1">
    <location>
        <begin position="1"/>
        <end position="30"/>
    </location>
</feature>
<organism evidence="2 3">
    <name type="scientific">Shewanella algicola</name>
    <dbReference type="NCBI Taxonomy" id="640633"/>
    <lineage>
        <taxon>Bacteria</taxon>
        <taxon>Pseudomonadati</taxon>
        <taxon>Pseudomonadota</taxon>
        <taxon>Gammaproteobacteria</taxon>
        <taxon>Alteromonadales</taxon>
        <taxon>Shewanellaceae</taxon>
        <taxon>Shewanella</taxon>
    </lineage>
</organism>
<dbReference type="InterPro" id="IPR058059">
    <property type="entry name" value="PA3496-like"/>
</dbReference>
<evidence type="ECO:0000256" key="1">
    <source>
        <dbReference type="SAM" id="MobiDB-lite"/>
    </source>
</evidence>
<protein>
    <submittedName>
        <fullName evidence="2">Uncharacterized protein</fullName>
    </submittedName>
</protein>
<reference evidence="2" key="1">
    <citation type="submission" date="2022-01" db="EMBL/GenBank/DDBJ databases">
        <title>Whole genome-based taxonomy of the Shewanellaceae.</title>
        <authorList>
            <person name="Martin-Rodriguez A.J."/>
        </authorList>
    </citation>
    <scope>NUCLEOTIDE SEQUENCE</scope>
    <source>
        <strain evidence="2">DSM 23803</strain>
    </source>
</reference>
<dbReference type="AlphaFoldDB" id="A0A9X2CD29"/>
<gene>
    <name evidence="2" type="ORF">L2749_07020</name>
</gene>
<evidence type="ECO:0000313" key="3">
    <source>
        <dbReference type="Proteomes" id="UP001139408"/>
    </source>
</evidence>
<dbReference type="EMBL" id="JAKILJ010000012">
    <property type="protein sequence ID" value="MCL1105011.1"/>
    <property type="molecule type" value="Genomic_DNA"/>
</dbReference>
<name>A0A9X2CD29_9GAMM</name>